<protein>
    <submittedName>
        <fullName evidence="1">Uncharacterized protein</fullName>
    </submittedName>
</protein>
<keyword evidence="2" id="KW-1185">Reference proteome</keyword>
<comment type="caution">
    <text evidence="1">The sequence shown here is derived from an EMBL/GenBank/DDBJ whole genome shotgun (WGS) entry which is preliminary data.</text>
</comment>
<evidence type="ECO:0000313" key="1">
    <source>
        <dbReference type="EMBL" id="KAI9911134.1"/>
    </source>
</evidence>
<evidence type="ECO:0000313" key="2">
    <source>
        <dbReference type="Proteomes" id="UP001163321"/>
    </source>
</evidence>
<name>A0ACC0VZ47_9STRA</name>
<gene>
    <name evidence="1" type="ORF">PsorP6_009189</name>
</gene>
<organism evidence="1 2">
    <name type="scientific">Peronosclerospora sorghi</name>
    <dbReference type="NCBI Taxonomy" id="230839"/>
    <lineage>
        <taxon>Eukaryota</taxon>
        <taxon>Sar</taxon>
        <taxon>Stramenopiles</taxon>
        <taxon>Oomycota</taxon>
        <taxon>Peronosporomycetes</taxon>
        <taxon>Peronosporales</taxon>
        <taxon>Peronosporaceae</taxon>
        <taxon>Peronosclerospora</taxon>
    </lineage>
</organism>
<dbReference type="EMBL" id="CM047584">
    <property type="protein sequence ID" value="KAI9911134.1"/>
    <property type="molecule type" value="Genomic_DNA"/>
</dbReference>
<accession>A0ACC0VZ47</accession>
<proteinExistence type="predicted"/>
<sequence>MMANLTGGPNSQIATPMLIFQNTKRSYPIQGLQDDVPGVTYRTVPKGGAIKRFFRLGLTSNVRTVPILMAASFSSTWTTVVGIMGLHS</sequence>
<reference evidence="1 2" key="1">
    <citation type="journal article" date="2022" name="bioRxiv">
        <title>The genome of the oomycete Peronosclerospora sorghi, a cosmopolitan pathogen of maize and sorghum, is inflated with dispersed pseudogenes.</title>
        <authorList>
            <person name="Fletcher K."/>
            <person name="Martin F."/>
            <person name="Isakeit T."/>
            <person name="Cavanaugh K."/>
            <person name="Magill C."/>
            <person name="Michelmore R."/>
        </authorList>
    </citation>
    <scope>NUCLEOTIDE SEQUENCE [LARGE SCALE GENOMIC DNA]</scope>
    <source>
        <strain evidence="1">P6</strain>
    </source>
</reference>
<dbReference type="Proteomes" id="UP001163321">
    <property type="component" value="Chromosome 5"/>
</dbReference>